<gene>
    <name evidence="1" type="ORF">RUM44_011877</name>
</gene>
<comment type="caution">
    <text evidence="1">The sequence shown here is derived from an EMBL/GenBank/DDBJ whole genome shotgun (WGS) entry which is preliminary data.</text>
</comment>
<proteinExistence type="predicted"/>
<accession>A0ABR1BDM0</accession>
<protein>
    <submittedName>
        <fullName evidence="1">Uncharacterized protein</fullName>
    </submittedName>
</protein>
<sequence>MNITLSLCRCLLEGKSKLSKQFKQFHLSHSLKQRRWVSHPYEINDNIESSLWFTNLPSRKKRSLSLDGKEKIKFKNKNVAKGVMTT</sequence>
<dbReference type="Proteomes" id="UP001359485">
    <property type="component" value="Unassembled WGS sequence"/>
</dbReference>
<organism evidence="1 2">
    <name type="scientific">Polyplax serrata</name>
    <name type="common">Common mouse louse</name>
    <dbReference type="NCBI Taxonomy" id="468196"/>
    <lineage>
        <taxon>Eukaryota</taxon>
        <taxon>Metazoa</taxon>
        <taxon>Ecdysozoa</taxon>
        <taxon>Arthropoda</taxon>
        <taxon>Hexapoda</taxon>
        <taxon>Insecta</taxon>
        <taxon>Pterygota</taxon>
        <taxon>Neoptera</taxon>
        <taxon>Paraneoptera</taxon>
        <taxon>Psocodea</taxon>
        <taxon>Troctomorpha</taxon>
        <taxon>Phthiraptera</taxon>
        <taxon>Anoplura</taxon>
        <taxon>Polyplacidae</taxon>
        <taxon>Polyplax</taxon>
    </lineage>
</organism>
<evidence type="ECO:0000313" key="2">
    <source>
        <dbReference type="Proteomes" id="UP001359485"/>
    </source>
</evidence>
<keyword evidence="2" id="KW-1185">Reference proteome</keyword>
<reference evidence="1 2" key="1">
    <citation type="submission" date="2023-09" db="EMBL/GenBank/DDBJ databases">
        <title>Genomes of two closely related lineages of the louse Polyplax serrata with different host specificities.</title>
        <authorList>
            <person name="Martinu J."/>
            <person name="Tarabai H."/>
            <person name="Stefka J."/>
            <person name="Hypsa V."/>
        </authorList>
    </citation>
    <scope>NUCLEOTIDE SEQUENCE [LARGE SCALE GENOMIC DNA]</scope>
    <source>
        <strain evidence="1">98ZLc_SE</strain>
    </source>
</reference>
<dbReference type="EMBL" id="JAWJWF010000001">
    <property type="protein sequence ID" value="KAK6640191.1"/>
    <property type="molecule type" value="Genomic_DNA"/>
</dbReference>
<name>A0ABR1BDM0_POLSC</name>
<evidence type="ECO:0000313" key="1">
    <source>
        <dbReference type="EMBL" id="KAK6640191.1"/>
    </source>
</evidence>